<evidence type="ECO:0000256" key="2">
    <source>
        <dbReference type="ARBA" id="ARBA00022692"/>
    </source>
</evidence>
<feature type="compositionally biased region" description="Basic and acidic residues" evidence="6">
    <location>
        <begin position="608"/>
        <end position="628"/>
    </location>
</feature>
<feature type="transmembrane region" description="Helical" evidence="7">
    <location>
        <begin position="134"/>
        <end position="156"/>
    </location>
</feature>
<keyword evidence="2 7" id="KW-0812">Transmembrane</keyword>
<proteinExistence type="predicted"/>
<feature type="transmembrane region" description="Helical" evidence="7">
    <location>
        <begin position="222"/>
        <end position="239"/>
    </location>
</feature>
<name>A0AAD4PZ97_9EURO</name>
<comment type="caution">
    <text evidence="9">The sequence shown here is derived from an EMBL/GenBank/DDBJ whole genome shotgun (WGS) entry which is preliminary data.</text>
</comment>
<feature type="region of interest" description="Disordered" evidence="6">
    <location>
        <begin position="596"/>
        <end position="636"/>
    </location>
</feature>
<feature type="region of interest" description="Disordered" evidence="6">
    <location>
        <begin position="477"/>
        <end position="511"/>
    </location>
</feature>
<dbReference type="PANTHER" id="PTHR39469">
    <property type="entry name" value="CHROMOSOME 1, WHOLE GENOME SHOTGUN SEQUENCE"/>
    <property type="match status" value="1"/>
</dbReference>
<evidence type="ECO:0000256" key="5">
    <source>
        <dbReference type="SAM" id="Coils"/>
    </source>
</evidence>
<keyword evidence="4 7" id="KW-0472">Membrane</keyword>
<feature type="transmembrane region" description="Helical" evidence="7">
    <location>
        <begin position="303"/>
        <end position="321"/>
    </location>
</feature>
<feature type="transmembrane region" description="Helical" evidence="7">
    <location>
        <begin position="168"/>
        <end position="187"/>
    </location>
</feature>
<feature type="compositionally biased region" description="Polar residues" evidence="6">
    <location>
        <begin position="879"/>
        <end position="895"/>
    </location>
</feature>
<keyword evidence="5" id="KW-0175">Coiled coil</keyword>
<feature type="compositionally biased region" description="Polar residues" evidence="6">
    <location>
        <begin position="934"/>
        <end position="950"/>
    </location>
</feature>
<dbReference type="GO" id="GO:0016020">
    <property type="term" value="C:membrane"/>
    <property type="evidence" value="ECO:0007669"/>
    <property type="project" value="UniProtKB-SubCell"/>
</dbReference>
<protein>
    <recommendedName>
        <fullName evidence="8">TM7S3/TM198-like domain-containing protein</fullName>
    </recommendedName>
</protein>
<dbReference type="Pfam" id="PF13886">
    <property type="entry name" value="TM7S3_TM198"/>
    <property type="match status" value="1"/>
</dbReference>
<sequence>MHLYQNIFILLGIASFLVDATNIPVIRRQDVATTTRGQAAFAHTTTQPNTLVTSIATATDGLPATLSTTMLDLHTEISGAVPTSASSPSNTSSSISNGNEMPIHPIITPAIAIAGVVLILTGMAYNLIGIKNLWLHVFLSAAFLTSLSIFVLIEYVMSPPVSNGVQGAYFVAIFCTGTIFGGLSLIFKELTEGLGCLLGGFCLSMWLLSLKSGGLLTSTSSKGAFIGAFCVVVYALSFSSYTRPYALIASTAFAGGTAAILGVDCFSRAGLKEFWLYNWGLNDNIFPLNTTTYPLNRGIRVELAAIIVICLFGLLSQFRLWKVIRERRQKQEEILAEEEQKKDEIEIELGRTIEERKMQDLARWEAVYGDHSKRGSTEAGASTCGFHRNYSAPDILQKPSEISVEMVTMSIPGYNTPSSPERNEREGENVQHDSGMVDAETTDGRAVASSVIEELQVEKPEARESVDTARDCVDEKIEGEPTRAPTPFQFFKSPPFNIPSPEERRNGDDDQSVQAIVDDGDSIANRLSKRLSAVSLLRRLSHRDSTSKISHIVSDSEEMLVPAARTSTASSVQGIADMEGSSTIEGQDACLRTEYEGNLGDNTSSRYSRPEVASRTEGDITVLKDPDSTHPLPENSDDHVVVVNKEVEQTKDMIEREGLGLSLVKRRHTFDGVDSTLKAGQAIALTHTKESVTSIKDKTPEKGVSGKSPKVALSSSQSRQSAGKKESLTAGAVGDLPSHVSPLIMSYRTNEWAKHLSDADTPDFDTIDVNQTDTTHGEITAPVYVEELTQTATTAAPPPVKEKRASPTENVVEGPIHRTSSNVSRQSTHEITSRLSPNIYVDTAATHATNIASGRSASNPDLLLPNANRSPPLHGTQIGFRNSSTQFPSTSLTTSPIDESQVVNFDSLPNDGSLSLLAQRERMVQARLSSLSLTRDSWTPRSPSRQSVNSPRLRPDSQISLAEDDEMTLAQRRALLQERATSPISVNADARRSAVDIYPVAARLSRESRNSSKSKSATMAAWRESIQDDLSRSHSPLADVDVARKEMMEQQRKAQMAKNQRVLASESLDNSIAERMRRGEMQDIHREAMRRMQAAANKKVREN</sequence>
<feature type="domain" description="TM7S3/TM198-like" evidence="8">
    <location>
        <begin position="115"/>
        <end position="318"/>
    </location>
</feature>
<comment type="subcellular location">
    <subcellularLocation>
        <location evidence="1">Membrane</location>
        <topology evidence="1">Multi-pass membrane protein</topology>
    </subcellularLocation>
</comment>
<feature type="region of interest" description="Disordered" evidence="6">
    <location>
        <begin position="694"/>
        <end position="736"/>
    </location>
</feature>
<dbReference type="EMBL" id="JAJTJA010000003">
    <property type="protein sequence ID" value="KAH8702395.1"/>
    <property type="molecule type" value="Genomic_DNA"/>
</dbReference>
<feature type="transmembrane region" description="Helical" evidence="7">
    <location>
        <begin position="106"/>
        <end position="128"/>
    </location>
</feature>
<dbReference type="RefSeq" id="XP_046075771.1">
    <property type="nucleotide sequence ID" value="XM_046209261.1"/>
</dbReference>
<organism evidence="9 10">
    <name type="scientific">Talaromyces proteolyticus</name>
    <dbReference type="NCBI Taxonomy" id="1131652"/>
    <lineage>
        <taxon>Eukaryota</taxon>
        <taxon>Fungi</taxon>
        <taxon>Dikarya</taxon>
        <taxon>Ascomycota</taxon>
        <taxon>Pezizomycotina</taxon>
        <taxon>Eurotiomycetes</taxon>
        <taxon>Eurotiomycetidae</taxon>
        <taxon>Eurotiales</taxon>
        <taxon>Trichocomaceae</taxon>
        <taxon>Talaromyces</taxon>
        <taxon>Talaromyces sect. Bacilispori</taxon>
    </lineage>
</organism>
<evidence type="ECO:0000256" key="6">
    <source>
        <dbReference type="SAM" id="MobiDB-lite"/>
    </source>
</evidence>
<feature type="region of interest" description="Disordered" evidence="6">
    <location>
        <begin position="934"/>
        <end position="958"/>
    </location>
</feature>
<dbReference type="Proteomes" id="UP001201262">
    <property type="component" value="Unassembled WGS sequence"/>
</dbReference>
<feature type="transmembrane region" description="Helical" evidence="7">
    <location>
        <begin position="193"/>
        <end position="210"/>
    </location>
</feature>
<dbReference type="GeneID" id="70239548"/>
<evidence type="ECO:0000313" key="10">
    <source>
        <dbReference type="Proteomes" id="UP001201262"/>
    </source>
</evidence>
<evidence type="ECO:0000259" key="8">
    <source>
        <dbReference type="Pfam" id="PF13886"/>
    </source>
</evidence>
<accession>A0AAD4PZ97</accession>
<evidence type="ECO:0000256" key="3">
    <source>
        <dbReference type="ARBA" id="ARBA00022989"/>
    </source>
</evidence>
<feature type="region of interest" description="Disordered" evidence="6">
    <location>
        <begin position="851"/>
        <end position="895"/>
    </location>
</feature>
<evidence type="ECO:0000256" key="7">
    <source>
        <dbReference type="SAM" id="Phobius"/>
    </source>
</evidence>
<reference evidence="9" key="1">
    <citation type="submission" date="2021-12" db="EMBL/GenBank/DDBJ databases">
        <title>Convergent genome expansion in fungi linked to evolution of root-endophyte symbiosis.</title>
        <authorList>
            <consortium name="DOE Joint Genome Institute"/>
            <person name="Ke Y.-H."/>
            <person name="Bonito G."/>
            <person name="Liao H.-L."/>
            <person name="Looney B."/>
            <person name="Rojas-Flechas A."/>
            <person name="Nash J."/>
            <person name="Hameed K."/>
            <person name="Schadt C."/>
            <person name="Martin F."/>
            <person name="Crous P.W."/>
            <person name="Miettinen O."/>
            <person name="Magnuson J.K."/>
            <person name="Labbe J."/>
            <person name="Jacobson D."/>
            <person name="Doktycz M.J."/>
            <person name="Veneault-Fourrey C."/>
            <person name="Kuo A."/>
            <person name="Mondo S."/>
            <person name="Calhoun S."/>
            <person name="Riley R."/>
            <person name="Ohm R."/>
            <person name="LaButti K."/>
            <person name="Andreopoulos B."/>
            <person name="Pangilinan J."/>
            <person name="Nolan M."/>
            <person name="Tritt A."/>
            <person name="Clum A."/>
            <person name="Lipzen A."/>
            <person name="Daum C."/>
            <person name="Barry K."/>
            <person name="Grigoriev I.V."/>
            <person name="Vilgalys R."/>
        </authorList>
    </citation>
    <scope>NUCLEOTIDE SEQUENCE</scope>
    <source>
        <strain evidence="9">PMI_201</strain>
    </source>
</reference>
<dbReference type="InterPro" id="IPR025256">
    <property type="entry name" value="TM7S3/TM198-like_dom"/>
</dbReference>
<keyword evidence="10" id="KW-1185">Reference proteome</keyword>
<keyword evidence="3 7" id="KW-1133">Transmembrane helix</keyword>
<evidence type="ECO:0000256" key="1">
    <source>
        <dbReference type="ARBA" id="ARBA00004141"/>
    </source>
</evidence>
<feature type="coiled-coil region" evidence="5">
    <location>
        <begin position="328"/>
        <end position="355"/>
    </location>
</feature>
<feature type="compositionally biased region" description="Basic and acidic residues" evidence="6">
    <location>
        <begin position="1072"/>
        <end position="1084"/>
    </location>
</feature>
<feature type="transmembrane region" description="Helical" evidence="7">
    <location>
        <begin position="6"/>
        <end position="26"/>
    </location>
</feature>
<evidence type="ECO:0000256" key="4">
    <source>
        <dbReference type="ARBA" id="ARBA00023136"/>
    </source>
</evidence>
<evidence type="ECO:0000313" key="9">
    <source>
        <dbReference type="EMBL" id="KAH8702395.1"/>
    </source>
</evidence>
<feature type="region of interest" description="Disordered" evidence="6">
    <location>
        <begin position="1056"/>
        <end position="1084"/>
    </location>
</feature>
<dbReference type="AlphaFoldDB" id="A0AAD4PZ97"/>
<gene>
    <name evidence="9" type="ORF">BGW36DRAFT_116193</name>
</gene>
<dbReference type="PANTHER" id="PTHR39469:SF1">
    <property type="entry name" value="DUF4203 DOMAIN-CONTAINING PROTEIN"/>
    <property type="match status" value="1"/>
</dbReference>
<feature type="region of interest" description="Disordered" evidence="6">
    <location>
        <begin position="794"/>
        <end position="830"/>
    </location>
</feature>